<dbReference type="RefSeq" id="WP_160885767.1">
    <property type="nucleotide sequence ID" value="NZ_WURB01000013.1"/>
</dbReference>
<evidence type="ECO:0000259" key="3">
    <source>
        <dbReference type="PROSITE" id="PS51857"/>
    </source>
</evidence>
<dbReference type="PANTHER" id="PTHR11544">
    <property type="entry name" value="COLD SHOCK DOMAIN CONTAINING PROTEINS"/>
    <property type="match status" value="1"/>
</dbReference>
<comment type="subcellular location">
    <subcellularLocation>
        <location evidence="1">Cytoplasm</location>
    </subcellularLocation>
</comment>
<dbReference type="SMART" id="SM00357">
    <property type="entry name" value="CSP"/>
    <property type="match status" value="2"/>
</dbReference>
<accession>A0A7X3MU65</accession>
<dbReference type="EMBL" id="WURB01000013">
    <property type="protein sequence ID" value="MXQ13108.1"/>
    <property type="molecule type" value="Genomic_DNA"/>
</dbReference>
<keyword evidence="5" id="KW-1185">Reference proteome</keyword>
<dbReference type="Gene3D" id="2.40.50.140">
    <property type="entry name" value="Nucleic acid-binding proteins"/>
    <property type="match status" value="2"/>
</dbReference>
<gene>
    <name evidence="4" type="ORF">GR328_16890</name>
</gene>
<dbReference type="GO" id="GO:0003676">
    <property type="term" value="F:nucleic acid binding"/>
    <property type="evidence" value="ECO:0007669"/>
    <property type="project" value="InterPro"/>
</dbReference>
<dbReference type="InterPro" id="IPR019844">
    <property type="entry name" value="CSD_CS"/>
</dbReference>
<dbReference type="SUPFAM" id="SSF50249">
    <property type="entry name" value="Nucleic acid-binding proteins"/>
    <property type="match status" value="2"/>
</dbReference>
<feature type="domain" description="CSD" evidence="3">
    <location>
        <begin position="148"/>
        <end position="214"/>
    </location>
</feature>
<dbReference type="InterPro" id="IPR012340">
    <property type="entry name" value="NA-bd_OB-fold"/>
</dbReference>
<dbReference type="Proteomes" id="UP000436483">
    <property type="component" value="Unassembled WGS sequence"/>
</dbReference>
<reference evidence="4 5" key="2">
    <citation type="submission" date="2020-01" db="EMBL/GenBank/DDBJ databases">
        <title>Microvirga sp. nov., an arsenate reduction bacterium isolated from Tibet hotspring sediments.</title>
        <authorList>
            <person name="Xian W.-D."/>
            <person name="Li W.-J."/>
        </authorList>
    </citation>
    <scope>NUCLEOTIDE SEQUENCE [LARGE SCALE GENOMIC DNA]</scope>
    <source>
        <strain evidence="4 5">KCTC 23863</strain>
    </source>
</reference>
<dbReference type="Pfam" id="PF00313">
    <property type="entry name" value="CSD"/>
    <property type="match status" value="2"/>
</dbReference>
<dbReference type="PROSITE" id="PS00352">
    <property type="entry name" value="CSD_1"/>
    <property type="match status" value="1"/>
</dbReference>
<dbReference type="PRINTS" id="PR00050">
    <property type="entry name" value="COLDSHOCK"/>
</dbReference>
<dbReference type="InterPro" id="IPR011129">
    <property type="entry name" value="CSD"/>
</dbReference>
<evidence type="ECO:0000313" key="5">
    <source>
        <dbReference type="Proteomes" id="UP000436483"/>
    </source>
</evidence>
<dbReference type="PROSITE" id="PS51857">
    <property type="entry name" value="CSD_2"/>
    <property type="match status" value="2"/>
</dbReference>
<dbReference type="InterPro" id="IPR050181">
    <property type="entry name" value="Cold_shock_domain"/>
</dbReference>
<feature type="region of interest" description="Disordered" evidence="2">
    <location>
        <begin position="1"/>
        <end position="51"/>
    </location>
</feature>
<dbReference type="CDD" id="cd04458">
    <property type="entry name" value="CSP_CDS"/>
    <property type="match status" value="2"/>
</dbReference>
<proteinExistence type="predicted"/>
<protein>
    <submittedName>
        <fullName evidence="4">Cold shock domain-containing protein</fullName>
    </submittedName>
</protein>
<name>A0A7X3MU65_9HYPH</name>
<organism evidence="4 5">
    <name type="scientific">Microvirga makkahensis</name>
    <dbReference type="NCBI Taxonomy" id="1128670"/>
    <lineage>
        <taxon>Bacteria</taxon>
        <taxon>Pseudomonadati</taxon>
        <taxon>Pseudomonadota</taxon>
        <taxon>Alphaproteobacteria</taxon>
        <taxon>Hyphomicrobiales</taxon>
        <taxon>Methylobacteriaceae</taxon>
        <taxon>Microvirga</taxon>
    </lineage>
</organism>
<feature type="domain" description="CSD" evidence="3">
    <location>
        <begin position="47"/>
        <end position="118"/>
    </location>
</feature>
<dbReference type="AlphaFoldDB" id="A0A7X3MU65"/>
<evidence type="ECO:0000313" key="4">
    <source>
        <dbReference type="EMBL" id="MXQ13108.1"/>
    </source>
</evidence>
<sequence>MGRGNEHRNRQRQFGAQPADPWGDYAPQPTYERTPRPQASRASSERQAEARVKWFNPDKGFGFVELTDGSGEAFLHIRQVEAAGHSTLPSGTTLVVQVGSGQKGPQVNEIVSADTSTAEPEPARRGPRAPGQSSNRLRQGGSPAAVPDTLGTVKWYDGAKGFGFIAVEGESKDLFVHVSVLERAGLGGLEPGQRVLVAIVEGRKGREVGAIELA</sequence>
<dbReference type="InterPro" id="IPR002059">
    <property type="entry name" value="CSP_DNA-bd"/>
</dbReference>
<evidence type="ECO:0000256" key="1">
    <source>
        <dbReference type="RuleBase" id="RU000408"/>
    </source>
</evidence>
<feature type="region of interest" description="Disordered" evidence="2">
    <location>
        <begin position="112"/>
        <end position="146"/>
    </location>
</feature>
<comment type="caution">
    <text evidence="4">The sequence shown here is derived from an EMBL/GenBank/DDBJ whole genome shotgun (WGS) entry which is preliminary data.</text>
</comment>
<dbReference type="OrthoDB" id="9791685at2"/>
<evidence type="ECO:0000256" key="2">
    <source>
        <dbReference type="SAM" id="MobiDB-lite"/>
    </source>
</evidence>
<reference evidence="4 5" key="1">
    <citation type="submission" date="2019-12" db="EMBL/GenBank/DDBJ databases">
        <authorList>
            <person name="Yuan C.-G."/>
        </authorList>
    </citation>
    <scope>NUCLEOTIDE SEQUENCE [LARGE SCALE GENOMIC DNA]</scope>
    <source>
        <strain evidence="4 5">KCTC 23863</strain>
    </source>
</reference>
<dbReference type="GO" id="GO:0005829">
    <property type="term" value="C:cytosol"/>
    <property type="evidence" value="ECO:0007669"/>
    <property type="project" value="UniProtKB-ARBA"/>
</dbReference>